<dbReference type="Proteomes" id="UP001562425">
    <property type="component" value="Unassembled WGS sequence"/>
</dbReference>
<reference evidence="7 8" key="1">
    <citation type="submission" date="2024-05" db="EMBL/GenBank/DDBJ databases">
        <title>Culex pipiens pipiens assembly and annotation.</title>
        <authorList>
            <person name="Alout H."/>
            <person name="Durand T."/>
        </authorList>
    </citation>
    <scope>NUCLEOTIDE SEQUENCE [LARGE SCALE GENOMIC DNA]</scope>
    <source>
        <strain evidence="7">HA-2024</strain>
        <tissue evidence="7">Whole body</tissue>
    </source>
</reference>
<evidence type="ECO:0000256" key="5">
    <source>
        <dbReference type="SAM" id="MobiDB-lite"/>
    </source>
</evidence>
<keyword evidence="8" id="KW-1185">Reference proteome</keyword>
<feature type="transmembrane region" description="Helical" evidence="6">
    <location>
        <begin position="21"/>
        <end position="40"/>
    </location>
</feature>
<comment type="caution">
    <text evidence="7">The sequence shown here is derived from an EMBL/GenBank/DDBJ whole genome shotgun (WGS) entry which is preliminary data.</text>
</comment>
<proteinExistence type="predicted"/>
<accession>A0ABD1D9E5</accession>
<evidence type="ECO:0000313" key="7">
    <source>
        <dbReference type="EMBL" id="KAL1396279.1"/>
    </source>
</evidence>
<dbReference type="EMBL" id="JBEHCU010006759">
    <property type="protein sequence ID" value="KAL1396279.1"/>
    <property type="molecule type" value="Genomic_DNA"/>
</dbReference>
<comment type="subcellular location">
    <subcellularLocation>
        <location evidence="1">Membrane</location>
        <topology evidence="1">Single-pass membrane protein</topology>
    </subcellularLocation>
</comment>
<keyword evidence="3 6" id="KW-1133">Transmembrane helix</keyword>
<sequence length="84" mass="9482">MLNSSKKTMKKQAKNLILDRMHRGVVYTCMGLTLWGSYMLGMRFYRYFTVIKPARQEEELRMLQAGAGPGPAVPSLDTAPTLKS</sequence>
<keyword evidence="2 6" id="KW-0812">Transmembrane</keyword>
<name>A0ABD1D9E5_CULPP</name>
<evidence type="ECO:0000256" key="2">
    <source>
        <dbReference type="ARBA" id="ARBA00022692"/>
    </source>
</evidence>
<gene>
    <name evidence="7" type="ORF">pipiens_010635</name>
</gene>
<dbReference type="AlphaFoldDB" id="A0ABD1D9E5"/>
<feature type="region of interest" description="Disordered" evidence="5">
    <location>
        <begin position="65"/>
        <end position="84"/>
    </location>
</feature>
<evidence type="ECO:0000256" key="6">
    <source>
        <dbReference type="SAM" id="Phobius"/>
    </source>
</evidence>
<organism evidence="7 8">
    <name type="scientific">Culex pipiens pipiens</name>
    <name type="common">Northern house mosquito</name>
    <dbReference type="NCBI Taxonomy" id="38569"/>
    <lineage>
        <taxon>Eukaryota</taxon>
        <taxon>Metazoa</taxon>
        <taxon>Ecdysozoa</taxon>
        <taxon>Arthropoda</taxon>
        <taxon>Hexapoda</taxon>
        <taxon>Insecta</taxon>
        <taxon>Pterygota</taxon>
        <taxon>Neoptera</taxon>
        <taxon>Endopterygota</taxon>
        <taxon>Diptera</taxon>
        <taxon>Nematocera</taxon>
        <taxon>Culicoidea</taxon>
        <taxon>Culicidae</taxon>
        <taxon>Culicinae</taxon>
        <taxon>Culicini</taxon>
        <taxon>Culex</taxon>
        <taxon>Culex</taxon>
    </lineage>
</organism>
<evidence type="ECO:0000256" key="1">
    <source>
        <dbReference type="ARBA" id="ARBA00004167"/>
    </source>
</evidence>
<dbReference type="InterPro" id="IPR029208">
    <property type="entry name" value="COX14"/>
</dbReference>
<dbReference type="Pfam" id="PF14880">
    <property type="entry name" value="COX14"/>
    <property type="match status" value="1"/>
</dbReference>
<evidence type="ECO:0000256" key="4">
    <source>
        <dbReference type="ARBA" id="ARBA00023136"/>
    </source>
</evidence>
<evidence type="ECO:0000313" key="8">
    <source>
        <dbReference type="Proteomes" id="UP001562425"/>
    </source>
</evidence>
<dbReference type="GO" id="GO:0016020">
    <property type="term" value="C:membrane"/>
    <property type="evidence" value="ECO:0007669"/>
    <property type="project" value="UniProtKB-SubCell"/>
</dbReference>
<keyword evidence="4 6" id="KW-0472">Membrane</keyword>
<evidence type="ECO:0000256" key="3">
    <source>
        <dbReference type="ARBA" id="ARBA00022989"/>
    </source>
</evidence>
<protein>
    <submittedName>
        <fullName evidence="7">Uncharacterized protein</fullName>
    </submittedName>
</protein>